<dbReference type="Proteomes" id="UP000271974">
    <property type="component" value="Unassembled WGS sequence"/>
</dbReference>
<dbReference type="GO" id="GO:0000285">
    <property type="term" value="F:1-phosphatidylinositol-3-phosphate 5-kinase activity"/>
    <property type="evidence" value="ECO:0007669"/>
    <property type="project" value="InterPro"/>
</dbReference>
<feature type="compositionally biased region" description="Polar residues" evidence="5">
    <location>
        <begin position="61"/>
        <end position="83"/>
    </location>
</feature>
<keyword evidence="3" id="KW-0862">Zinc</keyword>
<dbReference type="STRING" id="188477.A0A3S1A1R0"/>
<keyword evidence="9" id="KW-1185">Reference proteome</keyword>
<dbReference type="EMBL" id="RQTK01000390">
    <property type="protein sequence ID" value="RUS80457.1"/>
    <property type="molecule type" value="Genomic_DNA"/>
</dbReference>
<name>A0A3S1A1R0_ELYCH</name>
<dbReference type="SMART" id="SM00064">
    <property type="entry name" value="FYVE"/>
    <property type="match status" value="1"/>
</dbReference>
<dbReference type="SMART" id="SM00049">
    <property type="entry name" value="DEP"/>
    <property type="match status" value="1"/>
</dbReference>
<dbReference type="GO" id="GO:0052810">
    <property type="term" value="F:1-phosphatidylinositol-5-kinase activity"/>
    <property type="evidence" value="ECO:0007669"/>
    <property type="project" value="TreeGrafter"/>
</dbReference>
<dbReference type="GO" id="GO:0090385">
    <property type="term" value="P:phagosome-lysosome fusion"/>
    <property type="evidence" value="ECO:0007669"/>
    <property type="project" value="TreeGrafter"/>
</dbReference>
<dbReference type="PROSITE" id="PS50178">
    <property type="entry name" value="ZF_FYVE"/>
    <property type="match status" value="1"/>
</dbReference>
<evidence type="ECO:0000259" key="7">
    <source>
        <dbReference type="PROSITE" id="PS50186"/>
    </source>
</evidence>
<reference evidence="8 9" key="1">
    <citation type="submission" date="2019-01" db="EMBL/GenBank/DDBJ databases">
        <title>A draft genome assembly of the solar-powered sea slug Elysia chlorotica.</title>
        <authorList>
            <person name="Cai H."/>
            <person name="Li Q."/>
            <person name="Fang X."/>
            <person name="Li J."/>
            <person name="Curtis N.E."/>
            <person name="Altenburger A."/>
            <person name="Shibata T."/>
            <person name="Feng M."/>
            <person name="Maeda T."/>
            <person name="Schwartz J.A."/>
            <person name="Shigenobu S."/>
            <person name="Lundholm N."/>
            <person name="Nishiyama T."/>
            <person name="Yang H."/>
            <person name="Hasebe M."/>
            <person name="Li S."/>
            <person name="Pierce S.K."/>
            <person name="Wang J."/>
        </authorList>
    </citation>
    <scope>NUCLEOTIDE SEQUENCE [LARGE SCALE GENOMIC DNA]</scope>
    <source>
        <strain evidence="8">EC2010</strain>
        <tissue evidence="8">Whole organism of an adult</tissue>
    </source>
</reference>
<keyword evidence="2 4" id="KW-0863">Zinc-finger</keyword>
<dbReference type="SUPFAM" id="SSF46785">
    <property type="entry name" value="Winged helix' DNA-binding domain"/>
    <property type="match status" value="1"/>
</dbReference>
<feature type="region of interest" description="Disordered" evidence="5">
    <location>
        <begin position="467"/>
        <end position="524"/>
    </location>
</feature>
<evidence type="ECO:0000256" key="5">
    <source>
        <dbReference type="SAM" id="MobiDB-lite"/>
    </source>
</evidence>
<dbReference type="FunFam" id="3.30.40.10:FF:000057">
    <property type="entry name" value="1-phosphatidylinositol 3-phosphate 5-kinase isoform X1"/>
    <property type="match status" value="1"/>
</dbReference>
<dbReference type="Gene3D" id="3.30.40.10">
    <property type="entry name" value="Zinc/RING finger domain, C3HC4 (zinc finger)"/>
    <property type="match status" value="1"/>
</dbReference>
<dbReference type="InterPro" id="IPR013083">
    <property type="entry name" value="Znf_RING/FYVE/PHD"/>
</dbReference>
<feature type="compositionally biased region" description="Polar residues" evidence="5">
    <location>
        <begin position="472"/>
        <end position="499"/>
    </location>
</feature>
<dbReference type="InterPro" id="IPR000591">
    <property type="entry name" value="DEP_dom"/>
</dbReference>
<dbReference type="InterPro" id="IPR043548">
    <property type="entry name" value="PIKfyve"/>
</dbReference>
<protein>
    <recommendedName>
        <fullName evidence="10">FYVE-type domain-containing protein</fullName>
    </recommendedName>
</protein>
<feature type="region of interest" description="Disordered" evidence="5">
    <location>
        <begin position="1"/>
        <end position="139"/>
    </location>
</feature>
<dbReference type="InterPro" id="IPR036390">
    <property type="entry name" value="WH_DNA-bd_sf"/>
</dbReference>
<dbReference type="GO" id="GO:0031410">
    <property type="term" value="C:cytoplasmic vesicle"/>
    <property type="evidence" value="ECO:0007669"/>
    <property type="project" value="TreeGrafter"/>
</dbReference>
<evidence type="ECO:0000256" key="1">
    <source>
        <dbReference type="ARBA" id="ARBA00022723"/>
    </source>
</evidence>
<accession>A0A3S1A1R0</accession>
<dbReference type="PROSITE" id="PS50186">
    <property type="entry name" value="DEP"/>
    <property type="match status" value="1"/>
</dbReference>
<dbReference type="GO" id="GO:0012506">
    <property type="term" value="C:vesicle membrane"/>
    <property type="evidence" value="ECO:0007669"/>
    <property type="project" value="TreeGrafter"/>
</dbReference>
<feature type="domain" description="FYVE-type" evidence="6">
    <location>
        <begin position="189"/>
        <end position="249"/>
    </location>
</feature>
<evidence type="ECO:0000313" key="9">
    <source>
        <dbReference type="Proteomes" id="UP000271974"/>
    </source>
</evidence>
<keyword evidence="1" id="KW-0479">Metal-binding</keyword>
<proteinExistence type="predicted"/>
<dbReference type="GO" id="GO:0008270">
    <property type="term" value="F:zinc ion binding"/>
    <property type="evidence" value="ECO:0007669"/>
    <property type="project" value="UniProtKB-KW"/>
</dbReference>
<dbReference type="Gene3D" id="1.10.10.10">
    <property type="entry name" value="Winged helix-like DNA-binding domain superfamily/Winged helix DNA-binding domain"/>
    <property type="match status" value="1"/>
</dbReference>
<evidence type="ECO:0000256" key="2">
    <source>
        <dbReference type="ARBA" id="ARBA00022771"/>
    </source>
</evidence>
<dbReference type="InterPro" id="IPR036388">
    <property type="entry name" value="WH-like_DNA-bd_sf"/>
</dbReference>
<dbReference type="PANTHER" id="PTHR46715">
    <property type="entry name" value="1-PHOSPHATIDYLINOSITOL 3-PHOSPHATE 5-KINASE"/>
    <property type="match status" value="1"/>
</dbReference>
<evidence type="ECO:0008006" key="10">
    <source>
        <dbReference type="Google" id="ProtNLM"/>
    </source>
</evidence>
<dbReference type="Pfam" id="PF01363">
    <property type="entry name" value="FYVE"/>
    <property type="match status" value="1"/>
</dbReference>
<evidence type="ECO:0000256" key="4">
    <source>
        <dbReference type="PROSITE-ProRule" id="PRU00091"/>
    </source>
</evidence>
<sequence>MSSTSGGISGGAGHRKGSGNKRQLWEESPHTLTEFGALSSDMKPSGNFFTRLWKRNKESPSDQTPSISPAGSVTALDSNNTDVGTRESSPSGGGGNPASSAEGVDSIPEVSGMTRPESLGSLQDSTGIAGTGLSKLESSEEVLESQVSQRPQHRTLTSVLTRLGSILDQRSTTPQTYKDSDFKQYWMPDSSCRECYDCGDKFTTFRRRHHCRICGQIFCSKCCNQELSGKIIGYKGGIRVCTYCCHVVQRYAQQSSTTGDFKALEDLRAISQSCNESGNFGFSQNPLSPRLSLGIDDLSTPMRGEQIPEINAVPELSTPFDLTPQSDFSSQESLLLESKLLIQDSVQLRELWRQICDLETGVETQTLRIRLRTYNNCIVGRELIDWLIKADKAATRDQAMAIGQALLYAGYLDCLGNQIPVFRDDFTLYRQGEAASSMDMLRVSESMPTIREEQERNEPLWFKEIEQKGDDSNSTNESPAPDPESTSVEASGEESTLKSSQEEMRTDSRPASSHGSSFSEMPKMNNLTTRDMEEPLPRQDSSVHGLGEDFLKGAVFLGRPQVATSVACPTGWRNVDQLREENGERLAYERLKKAHTELWHILTRQLLSSSSLLLSWETIISSVIT</sequence>
<dbReference type="FunFam" id="1.10.10.10:FF:000206">
    <property type="entry name" value="1-phosphatidylinositol 3-phosphate 5-kinase isoform X1"/>
    <property type="match status" value="1"/>
</dbReference>
<feature type="non-terminal residue" evidence="8">
    <location>
        <position position="625"/>
    </location>
</feature>
<dbReference type="InterPro" id="IPR017455">
    <property type="entry name" value="Znf_FYVE-rel"/>
</dbReference>
<evidence type="ECO:0000313" key="8">
    <source>
        <dbReference type="EMBL" id="RUS80457.1"/>
    </source>
</evidence>
<dbReference type="GO" id="GO:1903426">
    <property type="term" value="P:regulation of reactive oxygen species biosynthetic process"/>
    <property type="evidence" value="ECO:0007669"/>
    <property type="project" value="TreeGrafter"/>
</dbReference>
<dbReference type="Pfam" id="PF00610">
    <property type="entry name" value="DEP"/>
    <property type="match status" value="1"/>
</dbReference>
<organism evidence="8 9">
    <name type="scientific">Elysia chlorotica</name>
    <name type="common">Eastern emerald elysia</name>
    <name type="synonym">Sea slug</name>
    <dbReference type="NCBI Taxonomy" id="188477"/>
    <lineage>
        <taxon>Eukaryota</taxon>
        <taxon>Metazoa</taxon>
        <taxon>Spiralia</taxon>
        <taxon>Lophotrochozoa</taxon>
        <taxon>Mollusca</taxon>
        <taxon>Gastropoda</taxon>
        <taxon>Heterobranchia</taxon>
        <taxon>Euthyneura</taxon>
        <taxon>Panpulmonata</taxon>
        <taxon>Sacoglossa</taxon>
        <taxon>Placobranchoidea</taxon>
        <taxon>Plakobranchidae</taxon>
        <taxon>Elysia</taxon>
    </lineage>
</organism>
<comment type="caution">
    <text evidence="8">The sequence shown here is derived from an EMBL/GenBank/DDBJ whole genome shotgun (WGS) entry which is preliminary data.</text>
</comment>
<gene>
    <name evidence="8" type="ORF">EGW08_011773</name>
</gene>
<feature type="compositionally biased region" description="Polar residues" evidence="5">
    <location>
        <begin position="509"/>
        <end position="524"/>
    </location>
</feature>
<dbReference type="InterPro" id="IPR011011">
    <property type="entry name" value="Znf_FYVE_PHD"/>
</dbReference>
<dbReference type="InterPro" id="IPR000306">
    <property type="entry name" value="Znf_FYVE"/>
</dbReference>
<evidence type="ECO:0000259" key="6">
    <source>
        <dbReference type="PROSITE" id="PS50178"/>
    </source>
</evidence>
<evidence type="ECO:0000256" key="3">
    <source>
        <dbReference type="ARBA" id="ARBA00022833"/>
    </source>
</evidence>
<dbReference type="AlphaFoldDB" id="A0A3S1A1R0"/>
<dbReference type="PANTHER" id="PTHR46715:SF1">
    <property type="entry name" value="1-PHOSPHATIDYLINOSITOL 3-PHOSPHATE 5-KINASE"/>
    <property type="match status" value="1"/>
</dbReference>
<dbReference type="CDD" id="cd15725">
    <property type="entry name" value="FYVE_PIKfyve_Fab1"/>
    <property type="match status" value="1"/>
</dbReference>
<feature type="domain" description="DEP" evidence="7">
    <location>
        <begin position="358"/>
        <end position="433"/>
    </location>
</feature>
<dbReference type="OrthoDB" id="6090794at2759"/>
<dbReference type="SUPFAM" id="SSF57903">
    <property type="entry name" value="FYVE/PHD zinc finger"/>
    <property type="match status" value="1"/>
</dbReference>
<dbReference type="GO" id="GO:0032438">
    <property type="term" value="P:melanosome organization"/>
    <property type="evidence" value="ECO:0007669"/>
    <property type="project" value="TreeGrafter"/>
</dbReference>
<dbReference type="GO" id="GO:0035556">
    <property type="term" value="P:intracellular signal transduction"/>
    <property type="evidence" value="ECO:0007669"/>
    <property type="project" value="InterPro"/>
</dbReference>